<evidence type="ECO:0000256" key="1">
    <source>
        <dbReference type="ARBA" id="ARBA00009437"/>
    </source>
</evidence>
<comment type="caution">
    <text evidence="6">The sequence shown here is derived from an EMBL/GenBank/DDBJ whole genome shotgun (WGS) entry which is preliminary data.</text>
</comment>
<dbReference type="STRING" id="1838280.A6M21_05545"/>
<dbReference type="NCBIfam" id="NF040786">
    <property type="entry name" value="LysR_Sec_metab"/>
    <property type="match status" value="1"/>
</dbReference>
<dbReference type="AlphaFoldDB" id="A0A1B7LHE9"/>
<dbReference type="Pfam" id="PF00126">
    <property type="entry name" value="HTH_1"/>
    <property type="match status" value="1"/>
</dbReference>
<dbReference type="PRINTS" id="PR00039">
    <property type="entry name" value="HTHLYSR"/>
</dbReference>
<dbReference type="FunFam" id="1.10.10.10:FF:000001">
    <property type="entry name" value="LysR family transcriptional regulator"/>
    <property type="match status" value="1"/>
</dbReference>
<evidence type="ECO:0000313" key="7">
    <source>
        <dbReference type="Proteomes" id="UP000078532"/>
    </source>
</evidence>
<proteinExistence type="inferred from homology"/>
<feature type="domain" description="HTH lysR-type" evidence="5">
    <location>
        <begin position="1"/>
        <end position="57"/>
    </location>
</feature>
<dbReference type="EMBL" id="LYVF01000054">
    <property type="protein sequence ID" value="OAT85619.1"/>
    <property type="molecule type" value="Genomic_DNA"/>
</dbReference>
<dbReference type="InterPro" id="IPR036388">
    <property type="entry name" value="WH-like_DNA-bd_sf"/>
</dbReference>
<protein>
    <submittedName>
        <fullName evidence="6">LysR family transcriptional regulator</fullName>
    </submittedName>
</protein>
<dbReference type="Pfam" id="PF03466">
    <property type="entry name" value="LysR_substrate"/>
    <property type="match status" value="1"/>
</dbReference>
<accession>A0A1B7LHE9</accession>
<dbReference type="InterPro" id="IPR047788">
    <property type="entry name" value="LysR-like_Sec_metab"/>
</dbReference>
<dbReference type="GO" id="GO:0003700">
    <property type="term" value="F:DNA-binding transcription factor activity"/>
    <property type="evidence" value="ECO:0007669"/>
    <property type="project" value="InterPro"/>
</dbReference>
<dbReference type="SUPFAM" id="SSF46785">
    <property type="entry name" value="Winged helix' DNA-binding domain"/>
    <property type="match status" value="1"/>
</dbReference>
<dbReference type="PANTHER" id="PTHR30126">
    <property type="entry name" value="HTH-TYPE TRANSCRIPTIONAL REGULATOR"/>
    <property type="match status" value="1"/>
</dbReference>
<dbReference type="SUPFAM" id="SSF53850">
    <property type="entry name" value="Periplasmic binding protein-like II"/>
    <property type="match status" value="1"/>
</dbReference>
<evidence type="ECO:0000313" key="6">
    <source>
        <dbReference type="EMBL" id="OAT85619.1"/>
    </source>
</evidence>
<dbReference type="Proteomes" id="UP000078532">
    <property type="component" value="Unassembled WGS sequence"/>
</dbReference>
<name>A0A1B7LHE9_9FIRM</name>
<keyword evidence="7" id="KW-1185">Reference proteome</keyword>
<reference evidence="6 7" key="1">
    <citation type="submission" date="2016-04" db="EMBL/GenBank/DDBJ databases">
        <authorList>
            <person name="Evans L.H."/>
            <person name="Alamgir A."/>
            <person name="Owens N."/>
            <person name="Weber N.D."/>
            <person name="Virtaneva K."/>
            <person name="Barbian K."/>
            <person name="Babar A."/>
            <person name="Rosenke K."/>
        </authorList>
    </citation>
    <scope>NUCLEOTIDE SEQUENCE [LARGE SCALE GENOMIC DNA]</scope>
    <source>
        <strain evidence="6 7">LMa1</strain>
    </source>
</reference>
<keyword evidence="2" id="KW-0805">Transcription regulation</keyword>
<dbReference type="InterPro" id="IPR000847">
    <property type="entry name" value="LysR_HTH_N"/>
</dbReference>
<organism evidence="6 7">
    <name type="scientific">Desulfotomaculum copahuensis</name>
    <dbReference type="NCBI Taxonomy" id="1838280"/>
    <lineage>
        <taxon>Bacteria</taxon>
        <taxon>Bacillati</taxon>
        <taxon>Bacillota</taxon>
        <taxon>Clostridia</taxon>
        <taxon>Eubacteriales</taxon>
        <taxon>Desulfotomaculaceae</taxon>
        <taxon>Desulfotomaculum</taxon>
    </lineage>
</organism>
<dbReference type="Gene3D" id="1.10.10.10">
    <property type="entry name" value="Winged helix-like DNA-binding domain superfamily/Winged helix DNA-binding domain"/>
    <property type="match status" value="1"/>
</dbReference>
<dbReference type="CDD" id="cd08420">
    <property type="entry name" value="PBP2_CysL_like"/>
    <property type="match status" value="1"/>
</dbReference>
<dbReference type="GO" id="GO:0000976">
    <property type="term" value="F:transcription cis-regulatory region binding"/>
    <property type="evidence" value="ECO:0007669"/>
    <property type="project" value="TreeGrafter"/>
</dbReference>
<dbReference type="PROSITE" id="PS50931">
    <property type="entry name" value="HTH_LYSR"/>
    <property type="match status" value="1"/>
</dbReference>
<dbReference type="InterPro" id="IPR005119">
    <property type="entry name" value="LysR_subst-bd"/>
</dbReference>
<keyword evidence="3" id="KW-0238">DNA-binding</keyword>
<evidence type="ECO:0000256" key="2">
    <source>
        <dbReference type="ARBA" id="ARBA00023015"/>
    </source>
</evidence>
<evidence type="ECO:0000259" key="5">
    <source>
        <dbReference type="PROSITE" id="PS50931"/>
    </source>
</evidence>
<sequence>MDYQLLVFVTVAEKKNFSRAGEELNLTQPAISQHIHALEEYYRARLFERSNKKVELTQAGHILYSYARQILALHQKAERAVTDLIDLVTGKMVVGASMTVGEYVLPRLLGAYAKKFPEVELAMTIGNTAVICEHTLDGTIDTGLVEGPVEHAHLQVQPFLEDEMVLVVPAGHLLAEKTVVDPEDLLNQTFILREEGSGTRLAAESALHRLGLTPHRVIQLGSTQAIKQAVEAGLGISFMSRWAIRKEVALSTLKPLRIKDVSITREFNIIRNQTRFQSRACDEFVRFITSEKIQDFLRSRT</sequence>
<evidence type="ECO:0000256" key="3">
    <source>
        <dbReference type="ARBA" id="ARBA00023125"/>
    </source>
</evidence>
<gene>
    <name evidence="6" type="ORF">A6M21_05545</name>
</gene>
<keyword evidence="4" id="KW-0804">Transcription</keyword>
<dbReference type="Gene3D" id="3.40.190.290">
    <property type="match status" value="1"/>
</dbReference>
<evidence type="ECO:0000256" key="4">
    <source>
        <dbReference type="ARBA" id="ARBA00023163"/>
    </source>
</evidence>
<dbReference type="InterPro" id="IPR036390">
    <property type="entry name" value="WH_DNA-bd_sf"/>
</dbReference>
<dbReference type="PANTHER" id="PTHR30126:SF39">
    <property type="entry name" value="HTH-TYPE TRANSCRIPTIONAL REGULATOR CYSL"/>
    <property type="match status" value="1"/>
</dbReference>
<comment type="similarity">
    <text evidence="1">Belongs to the LysR transcriptional regulatory family.</text>
</comment>